<proteinExistence type="predicted"/>
<dbReference type="EMBL" id="QGDV01000011">
    <property type="protein sequence ID" value="PWJ62436.1"/>
    <property type="molecule type" value="Genomic_DNA"/>
</dbReference>
<feature type="domain" description="Transcription regulator PadR N-terminal" evidence="1">
    <location>
        <begin position="17"/>
        <end position="90"/>
    </location>
</feature>
<keyword evidence="3" id="KW-1185">Reference proteome</keyword>
<dbReference type="InterPro" id="IPR036388">
    <property type="entry name" value="WH-like_DNA-bd_sf"/>
</dbReference>
<gene>
    <name evidence="2" type="ORF">B0H03_11145</name>
</gene>
<dbReference type="Proteomes" id="UP000245674">
    <property type="component" value="Unassembled WGS sequence"/>
</dbReference>
<dbReference type="Pfam" id="PF03551">
    <property type="entry name" value="PadR"/>
    <property type="match status" value="1"/>
</dbReference>
<dbReference type="PANTHER" id="PTHR43252:SF6">
    <property type="entry name" value="NEGATIVE TRANSCRIPTION REGULATOR PADR"/>
    <property type="match status" value="1"/>
</dbReference>
<comment type="caution">
    <text evidence="2">The sequence shown here is derived from an EMBL/GenBank/DDBJ whole genome shotgun (WGS) entry which is preliminary data.</text>
</comment>
<accession>A0ABX5LBG9</accession>
<name>A0ABX5LBG9_9MICO</name>
<dbReference type="InterPro" id="IPR005149">
    <property type="entry name" value="Tscrpt_reg_PadR_N"/>
</dbReference>
<dbReference type="InterPro" id="IPR036390">
    <property type="entry name" value="WH_DNA-bd_sf"/>
</dbReference>
<organism evidence="2 3">
    <name type="scientific">Rathayibacter iranicus NCPPB 2253 = VKM Ac-1602</name>
    <dbReference type="NCBI Taxonomy" id="1328868"/>
    <lineage>
        <taxon>Bacteria</taxon>
        <taxon>Bacillati</taxon>
        <taxon>Actinomycetota</taxon>
        <taxon>Actinomycetes</taxon>
        <taxon>Micrococcales</taxon>
        <taxon>Microbacteriaceae</taxon>
        <taxon>Rathayibacter</taxon>
    </lineage>
</organism>
<protein>
    <submittedName>
        <fullName evidence="2">PadR family transcriptional regulator</fullName>
    </submittedName>
</protein>
<reference evidence="2 3" key="1">
    <citation type="submission" date="2018-03" db="EMBL/GenBank/DDBJ databases">
        <title>Genomic Encyclopedia of Type Strains, Phase III (KMG-III): the genomes of soil and plant-associated and newly described type strains.</title>
        <authorList>
            <person name="Whitman W."/>
        </authorList>
    </citation>
    <scope>NUCLEOTIDE SEQUENCE [LARGE SCALE GENOMIC DNA]</scope>
    <source>
        <strain evidence="2 3">VKM Ac-1602</strain>
    </source>
</reference>
<dbReference type="SUPFAM" id="SSF46785">
    <property type="entry name" value="Winged helix' DNA-binding domain"/>
    <property type="match status" value="1"/>
</dbReference>
<dbReference type="PANTHER" id="PTHR43252">
    <property type="entry name" value="TRANSCRIPTIONAL REGULATOR YQJI"/>
    <property type="match status" value="1"/>
</dbReference>
<dbReference type="Gene3D" id="1.10.10.10">
    <property type="entry name" value="Winged helix-like DNA-binding domain superfamily/Winged helix DNA-binding domain"/>
    <property type="match status" value="1"/>
</dbReference>
<evidence type="ECO:0000259" key="1">
    <source>
        <dbReference type="Pfam" id="PF03551"/>
    </source>
</evidence>
<sequence length="184" mass="20650">MYSPRVVFLAMDTTLTMLGLLGSGPTHGYDLKSSYDKLFAAARPIAFGQVYSALSRLARDKYVVLAGEEAGQGPDRKRYEITPLGRDRLRTWLFTPDAPAPGLQSNLYAKAVIGLVLGDDAERLLDLQKIEHLDRMREITRRKRDADLVTVLLCDHALLHIDADLRFIDLTVARLSELRREVLA</sequence>
<evidence type="ECO:0000313" key="2">
    <source>
        <dbReference type="EMBL" id="PWJ62436.1"/>
    </source>
</evidence>
<evidence type="ECO:0000313" key="3">
    <source>
        <dbReference type="Proteomes" id="UP000245674"/>
    </source>
</evidence>